<keyword evidence="1" id="KW-0732">Signal</keyword>
<name>F4KP88_HALH1</name>
<dbReference type="HOGENOM" id="CLU_1624817_0_0_10"/>
<organism evidence="2 3">
    <name type="scientific">Haliscomenobacter hydrossis (strain ATCC 27775 / DSM 1100 / LMG 10767 / O)</name>
    <dbReference type="NCBI Taxonomy" id="760192"/>
    <lineage>
        <taxon>Bacteria</taxon>
        <taxon>Pseudomonadati</taxon>
        <taxon>Bacteroidota</taxon>
        <taxon>Saprospiria</taxon>
        <taxon>Saprospirales</taxon>
        <taxon>Haliscomenobacteraceae</taxon>
        <taxon>Haliscomenobacter</taxon>
    </lineage>
</organism>
<evidence type="ECO:0000313" key="3">
    <source>
        <dbReference type="Proteomes" id="UP000008461"/>
    </source>
</evidence>
<keyword evidence="3" id="KW-1185">Reference proteome</keyword>
<reference key="2">
    <citation type="submission" date="2011-04" db="EMBL/GenBank/DDBJ databases">
        <title>Complete sequence of chromosome of Haliscomenobacter hydrossis DSM 1100.</title>
        <authorList>
            <consortium name="US DOE Joint Genome Institute (JGI-PGF)"/>
            <person name="Lucas S."/>
            <person name="Han J."/>
            <person name="Lapidus A."/>
            <person name="Bruce D."/>
            <person name="Goodwin L."/>
            <person name="Pitluck S."/>
            <person name="Peters L."/>
            <person name="Kyrpides N."/>
            <person name="Mavromatis K."/>
            <person name="Ivanova N."/>
            <person name="Ovchinnikova G."/>
            <person name="Pagani I."/>
            <person name="Daligault H."/>
            <person name="Detter J.C."/>
            <person name="Han C."/>
            <person name="Land M."/>
            <person name="Hauser L."/>
            <person name="Markowitz V."/>
            <person name="Cheng J.-F."/>
            <person name="Hugenholtz P."/>
            <person name="Woyke T."/>
            <person name="Wu D."/>
            <person name="Verbarg S."/>
            <person name="Frueling A."/>
            <person name="Brambilla E."/>
            <person name="Klenk H.-P."/>
            <person name="Eisen J.A."/>
        </authorList>
    </citation>
    <scope>NUCLEOTIDE SEQUENCE</scope>
    <source>
        <strain>DSM 1100</strain>
    </source>
</reference>
<proteinExistence type="predicted"/>
<dbReference type="AlphaFoldDB" id="F4KP88"/>
<dbReference type="KEGG" id="hhy:Halhy_0983"/>
<dbReference type="EMBL" id="CP002691">
    <property type="protein sequence ID" value="AEE48882.1"/>
    <property type="molecule type" value="Genomic_DNA"/>
</dbReference>
<evidence type="ECO:0000313" key="2">
    <source>
        <dbReference type="EMBL" id="AEE48882.1"/>
    </source>
</evidence>
<feature type="chain" id="PRO_5005347173" evidence="1">
    <location>
        <begin position="21"/>
        <end position="163"/>
    </location>
</feature>
<protein>
    <submittedName>
        <fullName evidence="2">Uncharacterized protein</fullName>
    </submittedName>
</protein>
<dbReference type="Proteomes" id="UP000008461">
    <property type="component" value="Chromosome"/>
</dbReference>
<dbReference type="STRING" id="760192.Halhy_0983"/>
<accession>F4KP88</accession>
<sequence>MAKSTFIALFLLSINTFAFAQGGVEWSVNPNNHANVNIPLRKPGRDGDLPVLPVGYINISQFAANGVSMPTKGPKGYLLLFVFDVSIQGRQSEIVHQGQTRKGIWSIAKILDPGQPAYEGDLGRSFNNTPESPGAVVRGFFWGDRTGLIRYPTHAEAANSVKK</sequence>
<gene>
    <name evidence="2" type="ordered locus">Halhy_0983</name>
</gene>
<evidence type="ECO:0000256" key="1">
    <source>
        <dbReference type="SAM" id="SignalP"/>
    </source>
</evidence>
<reference evidence="2 3" key="1">
    <citation type="journal article" date="2011" name="Stand. Genomic Sci.">
        <title>Complete genome sequence of Haliscomenobacter hydrossis type strain (O).</title>
        <authorList>
            <consortium name="US DOE Joint Genome Institute (JGI-PGF)"/>
            <person name="Daligault H."/>
            <person name="Lapidus A."/>
            <person name="Zeytun A."/>
            <person name="Nolan M."/>
            <person name="Lucas S."/>
            <person name="Del Rio T.G."/>
            <person name="Tice H."/>
            <person name="Cheng J.F."/>
            <person name="Tapia R."/>
            <person name="Han C."/>
            <person name="Goodwin L."/>
            <person name="Pitluck S."/>
            <person name="Liolios K."/>
            <person name="Pagani I."/>
            <person name="Ivanova N."/>
            <person name="Huntemann M."/>
            <person name="Mavromatis K."/>
            <person name="Mikhailova N."/>
            <person name="Pati A."/>
            <person name="Chen A."/>
            <person name="Palaniappan K."/>
            <person name="Land M."/>
            <person name="Hauser L."/>
            <person name="Brambilla E.M."/>
            <person name="Rohde M."/>
            <person name="Verbarg S."/>
            <person name="Goker M."/>
            <person name="Bristow J."/>
            <person name="Eisen J.A."/>
            <person name="Markowitz V."/>
            <person name="Hugenholtz P."/>
            <person name="Kyrpides N.C."/>
            <person name="Klenk H.P."/>
            <person name="Woyke T."/>
        </authorList>
    </citation>
    <scope>NUCLEOTIDE SEQUENCE [LARGE SCALE GENOMIC DNA]</scope>
    <source>
        <strain evidence="3">ATCC 27775 / DSM 1100 / LMG 10767 / O</strain>
    </source>
</reference>
<dbReference type="RefSeq" id="WP_013763439.1">
    <property type="nucleotide sequence ID" value="NC_015510.1"/>
</dbReference>
<feature type="signal peptide" evidence="1">
    <location>
        <begin position="1"/>
        <end position="20"/>
    </location>
</feature>